<dbReference type="InterPro" id="IPR016177">
    <property type="entry name" value="DNA-bd_dom_sf"/>
</dbReference>
<dbReference type="GO" id="GO:0003677">
    <property type="term" value="F:DNA binding"/>
    <property type="evidence" value="ECO:0007669"/>
    <property type="project" value="UniProtKB-KW"/>
</dbReference>
<dbReference type="PROSITE" id="PS51032">
    <property type="entry name" value="AP2_ERF"/>
    <property type="match status" value="1"/>
</dbReference>
<evidence type="ECO:0000256" key="6">
    <source>
        <dbReference type="ARBA" id="ARBA00023242"/>
    </source>
</evidence>
<gene>
    <name evidence="10" type="ORF">NYM_LOCUS23992</name>
</gene>
<keyword evidence="3" id="KW-0238">DNA-binding</keyword>
<organism evidence="10">
    <name type="scientific">Nymphaea colorata</name>
    <name type="common">pocket water lily</name>
    <dbReference type="NCBI Taxonomy" id="210225"/>
    <lineage>
        <taxon>Eukaryota</taxon>
        <taxon>Viridiplantae</taxon>
        <taxon>Streptophyta</taxon>
        <taxon>Embryophyta</taxon>
        <taxon>Tracheophyta</taxon>
        <taxon>Spermatophyta</taxon>
        <taxon>Magnoliopsida</taxon>
        <taxon>Nymphaeales</taxon>
        <taxon>Nymphaeaceae</taxon>
        <taxon>Nymphaea</taxon>
    </lineage>
</organism>
<keyword evidence="6" id="KW-0539">Nucleus</keyword>
<feature type="compositionally biased region" description="Polar residues" evidence="8">
    <location>
        <begin position="128"/>
        <end position="144"/>
    </location>
</feature>
<evidence type="ECO:0000256" key="1">
    <source>
        <dbReference type="ARBA" id="ARBA00004123"/>
    </source>
</evidence>
<dbReference type="GO" id="GO:0005634">
    <property type="term" value="C:nucleus"/>
    <property type="evidence" value="ECO:0007669"/>
    <property type="project" value="UniProtKB-SubCell"/>
</dbReference>
<proteinExistence type="inferred from homology"/>
<dbReference type="PANTHER" id="PTHR31985">
    <property type="entry name" value="ETHYLENE-RESPONSIVE TRANSCRIPTION FACTOR ERF042-RELATED"/>
    <property type="match status" value="1"/>
</dbReference>
<keyword evidence="4" id="KW-0010">Activator</keyword>
<dbReference type="Gene3D" id="3.30.730.10">
    <property type="entry name" value="AP2/ERF domain"/>
    <property type="match status" value="1"/>
</dbReference>
<dbReference type="PANTHER" id="PTHR31985:SF233">
    <property type="entry name" value="ETHYLENE-RESPONSIVE TRANSCRIPTION FACTOR ERF039"/>
    <property type="match status" value="1"/>
</dbReference>
<comment type="subcellular location">
    <subcellularLocation>
        <location evidence="1">Nucleus</location>
    </subcellularLocation>
</comment>
<name>A0A5K1EPC6_9MAGN</name>
<dbReference type="Pfam" id="PF00847">
    <property type="entry name" value="AP2"/>
    <property type="match status" value="1"/>
</dbReference>
<evidence type="ECO:0000256" key="4">
    <source>
        <dbReference type="ARBA" id="ARBA00023159"/>
    </source>
</evidence>
<protein>
    <recommendedName>
        <fullName evidence="9">AP2/ERF domain-containing protein</fullName>
    </recommendedName>
</protein>
<reference evidence="10" key="1">
    <citation type="submission" date="2019-09" db="EMBL/GenBank/DDBJ databases">
        <authorList>
            <person name="Zhang L."/>
        </authorList>
    </citation>
    <scope>NUCLEOTIDE SEQUENCE</scope>
</reference>
<dbReference type="InterPro" id="IPR036955">
    <property type="entry name" value="AP2/ERF_dom_sf"/>
</dbReference>
<accession>A0A5K1EPC6</accession>
<evidence type="ECO:0000313" key="10">
    <source>
        <dbReference type="EMBL" id="VVW54371.1"/>
    </source>
</evidence>
<evidence type="ECO:0000256" key="3">
    <source>
        <dbReference type="ARBA" id="ARBA00023125"/>
    </source>
</evidence>
<dbReference type="SUPFAM" id="SSF54171">
    <property type="entry name" value="DNA-binding domain"/>
    <property type="match status" value="1"/>
</dbReference>
<dbReference type="EMBL" id="LR721785">
    <property type="protein sequence ID" value="VVW54371.1"/>
    <property type="molecule type" value="Genomic_DNA"/>
</dbReference>
<dbReference type="CDD" id="cd00018">
    <property type="entry name" value="AP2"/>
    <property type="match status" value="1"/>
</dbReference>
<comment type="similarity">
    <text evidence="7">Belongs to the AP2/ERF transcription factor family. ERF subfamily.</text>
</comment>
<keyword evidence="2" id="KW-0805">Transcription regulation</keyword>
<dbReference type="FunFam" id="3.30.730.10:FF:000001">
    <property type="entry name" value="Ethylene-responsive transcription factor 2"/>
    <property type="match status" value="1"/>
</dbReference>
<evidence type="ECO:0000256" key="8">
    <source>
        <dbReference type="SAM" id="MobiDB-lite"/>
    </source>
</evidence>
<evidence type="ECO:0000256" key="2">
    <source>
        <dbReference type="ARBA" id="ARBA00023015"/>
    </source>
</evidence>
<dbReference type="AlphaFoldDB" id="A0A5K1EPC6"/>
<dbReference type="OrthoDB" id="1932364at2759"/>
<evidence type="ECO:0000259" key="9">
    <source>
        <dbReference type="PROSITE" id="PS51032"/>
    </source>
</evidence>
<dbReference type="PRINTS" id="PR00367">
    <property type="entry name" value="ETHRSPELEMNT"/>
</dbReference>
<dbReference type="InterPro" id="IPR051032">
    <property type="entry name" value="AP2/ERF_TF_ERF_subfamily"/>
</dbReference>
<sequence length="192" mass="21044">MGAQGDRELSHGASPCRGPTFRGVRRRSWGTYVSEIREPRKKTRIWLGSFTTAEMAARAYDTAAYHLKGSSAILNFPEMACSLPRPLSSSRRDIQLAAAKAAANFHIECQSSRSSGNTVDGDRGSPQHHPSSSNDTSAGSPETSSWQSDAELVALFREIEGAPLLSPVHLIDDFEINNGFGIEEFPLYDWIM</sequence>
<dbReference type="GO" id="GO:0003700">
    <property type="term" value="F:DNA-binding transcription factor activity"/>
    <property type="evidence" value="ECO:0007669"/>
    <property type="project" value="InterPro"/>
</dbReference>
<dbReference type="Gramene" id="NC7G0292480.1">
    <property type="protein sequence ID" value="NC7G0292480.1:cds"/>
    <property type="gene ID" value="NC7G0292480"/>
</dbReference>
<feature type="domain" description="AP2/ERF" evidence="9">
    <location>
        <begin position="20"/>
        <end position="77"/>
    </location>
</feature>
<dbReference type="SMART" id="SM00380">
    <property type="entry name" value="AP2"/>
    <property type="match status" value="1"/>
</dbReference>
<dbReference type="InterPro" id="IPR001471">
    <property type="entry name" value="AP2/ERF_dom"/>
</dbReference>
<feature type="region of interest" description="Disordered" evidence="8">
    <location>
        <begin position="112"/>
        <end position="144"/>
    </location>
</feature>
<dbReference type="OMA" id="ANFHIEC"/>
<keyword evidence="5" id="KW-0804">Transcription</keyword>
<evidence type="ECO:0000256" key="7">
    <source>
        <dbReference type="ARBA" id="ARBA00024343"/>
    </source>
</evidence>
<evidence type="ECO:0000256" key="5">
    <source>
        <dbReference type="ARBA" id="ARBA00023163"/>
    </source>
</evidence>